<dbReference type="AlphaFoldDB" id="A0AAN8UU53"/>
<dbReference type="InterPro" id="IPR017907">
    <property type="entry name" value="Znf_RING_CS"/>
</dbReference>
<dbReference type="Proteomes" id="UP001370490">
    <property type="component" value="Unassembled WGS sequence"/>
</dbReference>
<keyword evidence="3" id="KW-0862">Zinc</keyword>
<keyword evidence="7" id="KW-1185">Reference proteome</keyword>
<evidence type="ECO:0000256" key="2">
    <source>
        <dbReference type="ARBA" id="ARBA00022771"/>
    </source>
</evidence>
<evidence type="ECO:0000256" key="4">
    <source>
        <dbReference type="PROSITE-ProRule" id="PRU00175"/>
    </source>
</evidence>
<sequence length="272" mass="31487">MGEEGTERGASSSEVMSSPCPICLNPITQDAFLDPCFHKFCYNCILQWAKVVASKHSCQPSSIKCPLCKMDSFSIIYGHDGISFQQHHINHINQEPSTRAFFSRAHKFRLRCYYTEPGNLSETFNLSRYWKSHKYCQPSRWLQSWLKREIQSLVQEEDVDVIVHHILGVIDALCKRYEPRHQGSLEKLRREFKNVVSAAARPFLTARTDRFVDEMELFMGSGLNIDAYDDVYMQHMGWKTPEVTNEGNENPNRNASLVPYLYIFDEDSDDPD</sequence>
<dbReference type="InterPro" id="IPR013083">
    <property type="entry name" value="Znf_RING/FYVE/PHD"/>
</dbReference>
<dbReference type="GO" id="GO:0008270">
    <property type="term" value="F:zinc ion binding"/>
    <property type="evidence" value="ECO:0007669"/>
    <property type="project" value="UniProtKB-KW"/>
</dbReference>
<keyword evidence="1" id="KW-0479">Metal-binding</keyword>
<dbReference type="SMART" id="SM00184">
    <property type="entry name" value="RING"/>
    <property type="match status" value="1"/>
</dbReference>
<dbReference type="InterPro" id="IPR018957">
    <property type="entry name" value="Znf_C3HC4_RING-type"/>
</dbReference>
<evidence type="ECO:0000259" key="5">
    <source>
        <dbReference type="PROSITE" id="PS50089"/>
    </source>
</evidence>
<dbReference type="InterPro" id="IPR001841">
    <property type="entry name" value="Znf_RING"/>
</dbReference>
<proteinExistence type="predicted"/>
<keyword evidence="2 4" id="KW-0863">Zinc-finger</keyword>
<reference evidence="6 7" key="1">
    <citation type="submission" date="2023-12" db="EMBL/GenBank/DDBJ databases">
        <title>A high-quality genome assembly for Dillenia turbinata (Dilleniales).</title>
        <authorList>
            <person name="Chanderbali A."/>
        </authorList>
    </citation>
    <scope>NUCLEOTIDE SEQUENCE [LARGE SCALE GENOMIC DNA]</scope>
    <source>
        <strain evidence="6">LSX21</strain>
        <tissue evidence="6">Leaf</tissue>
    </source>
</reference>
<dbReference type="PANTHER" id="PTHR47692:SF2">
    <property type="entry name" value="ZINC FINGER RING-TYPE DOMAIN CONTAINING PROTEIN"/>
    <property type="match status" value="1"/>
</dbReference>
<comment type="caution">
    <text evidence="6">The sequence shown here is derived from an EMBL/GenBank/DDBJ whole genome shotgun (WGS) entry which is preliminary data.</text>
</comment>
<organism evidence="6 7">
    <name type="scientific">Dillenia turbinata</name>
    <dbReference type="NCBI Taxonomy" id="194707"/>
    <lineage>
        <taxon>Eukaryota</taxon>
        <taxon>Viridiplantae</taxon>
        <taxon>Streptophyta</taxon>
        <taxon>Embryophyta</taxon>
        <taxon>Tracheophyta</taxon>
        <taxon>Spermatophyta</taxon>
        <taxon>Magnoliopsida</taxon>
        <taxon>eudicotyledons</taxon>
        <taxon>Gunneridae</taxon>
        <taxon>Pentapetalae</taxon>
        <taxon>Dilleniales</taxon>
        <taxon>Dilleniaceae</taxon>
        <taxon>Dillenia</taxon>
    </lineage>
</organism>
<evidence type="ECO:0000256" key="1">
    <source>
        <dbReference type="ARBA" id="ARBA00022723"/>
    </source>
</evidence>
<dbReference type="PROSITE" id="PS50089">
    <property type="entry name" value="ZF_RING_2"/>
    <property type="match status" value="1"/>
</dbReference>
<protein>
    <submittedName>
        <fullName evidence="6">Zinc finger, C3HC4 RING-type</fullName>
    </submittedName>
</protein>
<dbReference type="PANTHER" id="PTHR47692">
    <property type="entry name" value="RING/U-BOX SUPERFAMILY PROTEIN"/>
    <property type="match status" value="1"/>
</dbReference>
<dbReference type="SUPFAM" id="SSF57850">
    <property type="entry name" value="RING/U-box"/>
    <property type="match status" value="1"/>
</dbReference>
<dbReference type="EMBL" id="JBAMMX010000025">
    <property type="protein sequence ID" value="KAK6915537.1"/>
    <property type="molecule type" value="Genomic_DNA"/>
</dbReference>
<evidence type="ECO:0000313" key="7">
    <source>
        <dbReference type="Proteomes" id="UP001370490"/>
    </source>
</evidence>
<dbReference type="Gene3D" id="3.30.40.10">
    <property type="entry name" value="Zinc/RING finger domain, C3HC4 (zinc finger)"/>
    <property type="match status" value="1"/>
</dbReference>
<evidence type="ECO:0000313" key="6">
    <source>
        <dbReference type="EMBL" id="KAK6915537.1"/>
    </source>
</evidence>
<dbReference type="PROSITE" id="PS00518">
    <property type="entry name" value="ZF_RING_1"/>
    <property type="match status" value="1"/>
</dbReference>
<name>A0AAN8UU53_9MAGN</name>
<feature type="domain" description="RING-type" evidence="5">
    <location>
        <begin position="20"/>
        <end position="69"/>
    </location>
</feature>
<accession>A0AAN8UU53</accession>
<gene>
    <name evidence="6" type="ORF">RJ641_020654</name>
</gene>
<evidence type="ECO:0000256" key="3">
    <source>
        <dbReference type="ARBA" id="ARBA00022833"/>
    </source>
</evidence>
<dbReference type="Pfam" id="PF00097">
    <property type="entry name" value="zf-C3HC4"/>
    <property type="match status" value="1"/>
</dbReference>